<dbReference type="GO" id="GO:0004765">
    <property type="term" value="F:shikimate kinase activity"/>
    <property type="evidence" value="ECO:0007669"/>
    <property type="project" value="UniProtKB-UniRule"/>
</dbReference>
<gene>
    <name evidence="14" type="primary">aroK</name>
    <name evidence="17" type="ORF">MMJJ_07380</name>
</gene>
<evidence type="ECO:0000256" key="14">
    <source>
        <dbReference type="HAMAP-Rule" id="MF_00370"/>
    </source>
</evidence>
<dbReference type="InterPro" id="IPR013750">
    <property type="entry name" value="GHMP_kinase_C_dom"/>
</dbReference>
<evidence type="ECO:0000256" key="3">
    <source>
        <dbReference type="ARBA" id="ARBA00010202"/>
    </source>
</evidence>
<dbReference type="KEGG" id="mmad:MMJJ_07380"/>
<feature type="domain" description="GHMP kinase C-terminal" evidence="16">
    <location>
        <begin position="251"/>
        <end position="289"/>
    </location>
</feature>
<evidence type="ECO:0000256" key="4">
    <source>
        <dbReference type="ARBA" id="ARBA00012154"/>
    </source>
</evidence>
<keyword evidence="8 14" id="KW-0808">Transferase</keyword>
<feature type="domain" description="GHMP kinase N-terminal" evidence="15">
    <location>
        <begin position="80"/>
        <end position="168"/>
    </location>
</feature>
<proteinExistence type="inferred from homology"/>
<comment type="similarity">
    <text evidence="3 14">Belongs to the GHMP kinase family. Archaeal shikimate kinase subfamily.</text>
</comment>
<dbReference type="SUPFAM" id="SSF54211">
    <property type="entry name" value="Ribosomal protein S5 domain 2-like"/>
    <property type="match status" value="1"/>
</dbReference>
<dbReference type="PANTHER" id="PTHR20861:SF3">
    <property type="entry name" value="SHIKIMATE KINASE"/>
    <property type="match status" value="1"/>
</dbReference>
<comment type="subcellular location">
    <subcellularLocation>
        <location evidence="1 14">Cytoplasm</location>
    </subcellularLocation>
</comment>
<protein>
    <recommendedName>
        <fullName evidence="5 14">Shikimate kinase</fullName>
        <shortName evidence="14">SK</shortName>
        <ecNumber evidence="4 14">2.7.1.71</ecNumber>
    </recommendedName>
</protein>
<keyword evidence="9 14" id="KW-0547">Nucleotide-binding</keyword>
<comment type="catalytic activity">
    <reaction evidence="13 14">
        <text>shikimate + ATP = 3-phosphoshikimate + ADP + H(+)</text>
        <dbReference type="Rhea" id="RHEA:13121"/>
        <dbReference type="ChEBI" id="CHEBI:15378"/>
        <dbReference type="ChEBI" id="CHEBI:30616"/>
        <dbReference type="ChEBI" id="CHEBI:36208"/>
        <dbReference type="ChEBI" id="CHEBI:145989"/>
        <dbReference type="ChEBI" id="CHEBI:456216"/>
        <dbReference type="EC" id="2.7.1.71"/>
    </reaction>
</comment>
<dbReference type="GO" id="GO:0009073">
    <property type="term" value="P:aromatic amino acid family biosynthetic process"/>
    <property type="evidence" value="ECO:0007669"/>
    <property type="project" value="UniProtKB-KW"/>
</dbReference>
<keyword evidence="10 14" id="KW-0418">Kinase</keyword>
<evidence type="ECO:0000256" key="1">
    <source>
        <dbReference type="ARBA" id="ARBA00004496"/>
    </source>
</evidence>
<dbReference type="SUPFAM" id="SSF55060">
    <property type="entry name" value="GHMP Kinase, C-terminal domain"/>
    <property type="match status" value="1"/>
</dbReference>
<evidence type="ECO:0000256" key="7">
    <source>
        <dbReference type="ARBA" id="ARBA00022605"/>
    </source>
</evidence>
<dbReference type="GO" id="GO:0005524">
    <property type="term" value="F:ATP binding"/>
    <property type="evidence" value="ECO:0007669"/>
    <property type="project" value="UniProtKB-UniRule"/>
</dbReference>
<keyword evidence="7 14" id="KW-0028">Amino-acid biosynthesis</keyword>
<dbReference type="NCBIfam" id="TIGR01920">
    <property type="entry name" value="Shik_kin_archae"/>
    <property type="match status" value="1"/>
</dbReference>
<dbReference type="InterPro" id="IPR006204">
    <property type="entry name" value="GHMP_kinase_N_dom"/>
</dbReference>
<dbReference type="GO" id="GO:0005737">
    <property type="term" value="C:cytoplasm"/>
    <property type="evidence" value="ECO:0007669"/>
    <property type="project" value="UniProtKB-SubCell"/>
</dbReference>
<dbReference type="InterPro" id="IPR010189">
    <property type="entry name" value="SK_arc"/>
</dbReference>
<feature type="binding site" evidence="14">
    <location>
        <begin position="107"/>
        <end position="117"/>
    </location>
    <ligand>
        <name>ATP</name>
        <dbReference type="ChEBI" id="CHEBI:30616"/>
    </ligand>
</feature>
<keyword evidence="11 14" id="KW-0067">ATP-binding</keyword>
<evidence type="ECO:0000256" key="9">
    <source>
        <dbReference type="ARBA" id="ARBA00022741"/>
    </source>
</evidence>
<evidence type="ECO:0000256" key="6">
    <source>
        <dbReference type="ARBA" id="ARBA00022490"/>
    </source>
</evidence>
<dbReference type="Pfam" id="PF08544">
    <property type="entry name" value="GHMP_kinases_C"/>
    <property type="match status" value="1"/>
</dbReference>
<dbReference type="Gene3D" id="3.30.70.890">
    <property type="entry name" value="GHMP kinase, C-terminal domain"/>
    <property type="match status" value="1"/>
</dbReference>
<dbReference type="InterPro" id="IPR036554">
    <property type="entry name" value="GHMP_kinase_C_sf"/>
</dbReference>
<dbReference type="Gene3D" id="3.30.230.10">
    <property type="match status" value="1"/>
</dbReference>
<evidence type="ECO:0000259" key="15">
    <source>
        <dbReference type="Pfam" id="PF00288"/>
    </source>
</evidence>
<evidence type="ECO:0000256" key="12">
    <source>
        <dbReference type="ARBA" id="ARBA00023141"/>
    </source>
</evidence>
<organism evidence="17 18">
    <name type="scientific">Methanococcus maripaludis</name>
    <name type="common">Methanococcus deltae</name>
    <dbReference type="NCBI Taxonomy" id="39152"/>
    <lineage>
        <taxon>Archaea</taxon>
        <taxon>Methanobacteriati</taxon>
        <taxon>Methanobacteriota</taxon>
        <taxon>Methanomada group</taxon>
        <taxon>Methanococci</taxon>
        <taxon>Methanococcales</taxon>
        <taxon>Methanococcaceae</taxon>
        <taxon>Methanococcus</taxon>
    </lineage>
</organism>
<dbReference type="Pfam" id="PF00288">
    <property type="entry name" value="GHMP_kinases_N"/>
    <property type="match status" value="1"/>
</dbReference>
<dbReference type="PANTHER" id="PTHR20861">
    <property type="entry name" value="HOMOSERINE/4-DIPHOSPHOCYTIDYL-2-C-METHYL-D-ERYTHRITOL KINASE"/>
    <property type="match status" value="1"/>
</dbReference>
<dbReference type="EMBL" id="CP026606">
    <property type="protein sequence ID" value="AVB76149.1"/>
    <property type="molecule type" value="Genomic_DNA"/>
</dbReference>
<dbReference type="AlphaFoldDB" id="A0A2L1C9Y9"/>
<evidence type="ECO:0000256" key="8">
    <source>
        <dbReference type="ARBA" id="ARBA00022679"/>
    </source>
</evidence>
<dbReference type="InterPro" id="IPR020568">
    <property type="entry name" value="Ribosomal_Su5_D2-typ_SF"/>
</dbReference>
<keyword evidence="6 14" id="KW-0963">Cytoplasm</keyword>
<evidence type="ECO:0000256" key="2">
    <source>
        <dbReference type="ARBA" id="ARBA00004842"/>
    </source>
</evidence>
<dbReference type="PIRSF" id="PIRSF005758">
    <property type="entry name" value="Shikimt_kin_arch"/>
    <property type="match status" value="1"/>
</dbReference>
<evidence type="ECO:0000313" key="17">
    <source>
        <dbReference type="EMBL" id="AVB76149.1"/>
    </source>
</evidence>
<comment type="pathway">
    <text evidence="2 14">Metabolic intermediate biosynthesis; chorismate biosynthesis; chorismate from D-erythrose 4-phosphate and phosphoenolpyruvate: step 5/7.</text>
</comment>
<evidence type="ECO:0000256" key="13">
    <source>
        <dbReference type="ARBA" id="ARBA00048567"/>
    </source>
</evidence>
<dbReference type="GO" id="GO:0008652">
    <property type="term" value="P:amino acid biosynthetic process"/>
    <property type="evidence" value="ECO:0007669"/>
    <property type="project" value="UniProtKB-KW"/>
</dbReference>
<dbReference type="EC" id="2.7.1.71" evidence="4 14"/>
<evidence type="ECO:0000256" key="11">
    <source>
        <dbReference type="ARBA" id="ARBA00022840"/>
    </source>
</evidence>
<evidence type="ECO:0000256" key="5">
    <source>
        <dbReference type="ARBA" id="ARBA00013853"/>
    </source>
</evidence>
<name>A0A2L1C9Y9_METMI</name>
<keyword evidence="12 14" id="KW-0057">Aromatic amino acid biosynthesis</keyword>
<evidence type="ECO:0000313" key="18">
    <source>
        <dbReference type="Proteomes" id="UP000239462"/>
    </source>
</evidence>
<reference evidence="18" key="1">
    <citation type="journal article" date="2018" name="Genome Announc.">
        <title>Complete Genome Sequence of the Methanococcus maripaludis Type Strain JJ (DSM 2067), a Model for Selenoprotein Synthesis in Archaea.</title>
        <authorList>
            <person name="Poehlein A."/>
            <person name="Heym D."/>
            <person name="Quitzke V."/>
            <person name="Fersch J."/>
            <person name="Daniel R."/>
            <person name="Rother M."/>
        </authorList>
    </citation>
    <scope>NUCLEOTIDE SEQUENCE [LARGE SCALE GENOMIC DNA]</scope>
    <source>
        <strain evidence="18">DSM 2067</strain>
    </source>
</reference>
<evidence type="ECO:0000256" key="10">
    <source>
        <dbReference type="ARBA" id="ARBA00022777"/>
    </source>
</evidence>
<dbReference type="InterPro" id="IPR014721">
    <property type="entry name" value="Ribsml_uS5_D2-typ_fold_subgr"/>
</dbReference>
<dbReference type="UniPathway" id="UPA00053">
    <property type="reaction ID" value="UER00088"/>
</dbReference>
<dbReference type="HAMAP" id="MF_00370">
    <property type="entry name" value="Shik_kinase_arch"/>
    <property type="match status" value="1"/>
</dbReference>
<evidence type="ECO:0000259" key="16">
    <source>
        <dbReference type="Pfam" id="PF08544"/>
    </source>
</evidence>
<dbReference type="Proteomes" id="UP000239462">
    <property type="component" value="Chromosome"/>
</dbReference>
<sequence length="304" mass="32870">MLVSLIKFKRFNYSFNSFGDIMRCSAVSLGSGTIINAIATGFGSAFGVDLKIKADVELIDNGKKIINGISIDNPTLKPSLVERCVKNVFDHFEVDYSAKISTIGDIPIKSGLSSSSAASNAAVLATIGALGEKVDPDLVLDLAIKSSFEENLTVTGAYDDATASYFGGITVCNNMERKILKKDKFKEDIKVIVLMPEFKKNVDVNRMKLIKDYVDMAFEKCMNGDYYKALFLNGLLYSSALNFPSNISVDALEAGAVTAGLSGTGPSYVALCYPEDEKNVENALKKYGETTITKPSNDGAKILY</sequence>
<accession>A0A2L1C9Y9</accession>
<dbReference type="GO" id="GO:0009423">
    <property type="term" value="P:chorismate biosynthetic process"/>
    <property type="evidence" value="ECO:0007669"/>
    <property type="project" value="UniProtKB-UniRule"/>
</dbReference>